<dbReference type="Proteomes" id="UP000317617">
    <property type="component" value="Unassembled WGS sequence"/>
</dbReference>
<accession>A0A4Y3TKZ7</accession>
<comment type="caution">
    <text evidence="1">The sequence shown here is derived from an EMBL/GenBank/DDBJ whole genome shotgun (WGS) entry which is preliminary data.</text>
</comment>
<dbReference type="STRING" id="104099.AD949_06690"/>
<organism evidence="1 2">
    <name type="scientific">Acetobacter orleanensis</name>
    <dbReference type="NCBI Taxonomy" id="104099"/>
    <lineage>
        <taxon>Bacteria</taxon>
        <taxon>Pseudomonadati</taxon>
        <taxon>Pseudomonadota</taxon>
        <taxon>Alphaproteobacteria</taxon>
        <taxon>Acetobacterales</taxon>
        <taxon>Acetobacteraceae</taxon>
        <taxon>Acetobacter</taxon>
    </lineage>
</organism>
<evidence type="ECO:0000313" key="1">
    <source>
        <dbReference type="EMBL" id="GEB82149.1"/>
    </source>
</evidence>
<evidence type="ECO:0000313" key="2">
    <source>
        <dbReference type="Proteomes" id="UP000317617"/>
    </source>
</evidence>
<proteinExistence type="predicted"/>
<evidence type="ECO:0008006" key="3">
    <source>
        <dbReference type="Google" id="ProtNLM"/>
    </source>
</evidence>
<dbReference type="EMBL" id="BJMU01000002">
    <property type="protein sequence ID" value="GEB82149.1"/>
    <property type="molecule type" value="Genomic_DNA"/>
</dbReference>
<protein>
    <recommendedName>
        <fullName evidence="3">Transposase InsH N-terminal domain-containing protein</fullName>
    </recommendedName>
</protein>
<keyword evidence="2" id="KW-1185">Reference proteome</keyword>
<name>A0A4Y3TKZ7_9PROT</name>
<reference evidence="1 2" key="1">
    <citation type="submission" date="2019-06" db="EMBL/GenBank/DDBJ databases">
        <title>Whole genome shotgun sequence of Acetobacter orleanensis NBRC 13752.</title>
        <authorList>
            <person name="Hosoyama A."/>
            <person name="Uohara A."/>
            <person name="Ohji S."/>
            <person name="Ichikawa N."/>
        </authorList>
    </citation>
    <scope>NUCLEOTIDE SEQUENCE [LARGE SCALE GENOMIC DNA]</scope>
    <source>
        <strain evidence="1 2">NBRC 13752</strain>
    </source>
</reference>
<dbReference type="AlphaFoldDB" id="A0A4Y3TKZ7"/>
<sequence length="75" mass="8422">MMKPHGFFDAEERLARLSGLGNRLETLSRIVDFEVFLRPDLDKTLTSSDGSKGGRPAFDPALEHFPLNLAHIQQL</sequence>
<gene>
    <name evidence="1" type="ORF">AOR01nite_06260</name>
</gene>